<evidence type="ECO:0000313" key="4">
    <source>
        <dbReference type="Proteomes" id="UP000035709"/>
    </source>
</evidence>
<dbReference type="Pfam" id="PF00293">
    <property type="entry name" value="NUDIX"/>
    <property type="match status" value="1"/>
</dbReference>
<dbReference type="InterPro" id="IPR015797">
    <property type="entry name" value="NUDIX_hydrolase-like_dom_sf"/>
</dbReference>
<evidence type="ECO:0000256" key="1">
    <source>
        <dbReference type="ARBA" id="ARBA00001946"/>
    </source>
</evidence>
<dbReference type="PATRIC" id="fig|1600.4.peg.1036"/>
<sequence>MSLKEKEISSKPIFKGRLIDLSVRTIKLPNGETSTREIVNHQPAAAVIAINKKQQMLLVEQWREPIKQLTLEIPAGLIDPTDASPLDAMKRELNEEGGYHADYWEKITEIYSSPGFTNEKLYLFYCDTLTKLQEKRSLDSDEFLTSHWYDLEELKKLSAKGKIVDAKTAYAISVWENMLLTGAETKEDND</sequence>
<dbReference type="GO" id="GO:0005829">
    <property type="term" value="C:cytosol"/>
    <property type="evidence" value="ECO:0007669"/>
    <property type="project" value="TreeGrafter"/>
</dbReference>
<comment type="cofactor">
    <cofactor evidence="1">
        <name>Mg(2+)</name>
        <dbReference type="ChEBI" id="CHEBI:18420"/>
    </cofactor>
</comment>
<dbReference type="OrthoDB" id="9806150at2"/>
<name>A0A0D6A3S7_9LACO</name>
<reference evidence="3 4" key="1">
    <citation type="submission" date="2015-03" db="EMBL/GenBank/DDBJ databases">
        <title>Complete genome sequence of Lactobacillus acetotolerans NBRC 13120.</title>
        <authorList>
            <person name="Toh H."/>
            <person name="Morita H."/>
            <person name="Fujita N."/>
        </authorList>
    </citation>
    <scope>NUCLEOTIDE SEQUENCE [LARGE SCALE GENOMIC DNA]</scope>
    <source>
        <strain evidence="3 4">NBRC 13120</strain>
    </source>
</reference>
<dbReference type="PANTHER" id="PTHR11839">
    <property type="entry name" value="UDP/ADP-SUGAR PYROPHOSPHATASE"/>
    <property type="match status" value="1"/>
</dbReference>
<dbReference type="GO" id="GO:0019693">
    <property type="term" value="P:ribose phosphate metabolic process"/>
    <property type="evidence" value="ECO:0007669"/>
    <property type="project" value="TreeGrafter"/>
</dbReference>
<protein>
    <submittedName>
        <fullName evidence="3">ADP-ribose pyrophosphatase</fullName>
    </submittedName>
</protein>
<organism evidence="3 4">
    <name type="scientific">Lactobacillus acetotolerans</name>
    <dbReference type="NCBI Taxonomy" id="1600"/>
    <lineage>
        <taxon>Bacteria</taxon>
        <taxon>Bacillati</taxon>
        <taxon>Bacillota</taxon>
        <taxon>Bacilli</taxon>
        <taxon>Lactobacillales</taxon>
        <taxon>Lactobacillaceae</taxon>
        <taxon>Lactobacillus</taxon>
    </lineage>
</organism>
<dbReference type="STRING" id="1600.LBAT_1012"/>
<evidence type="ECO:0000256" key="2">
    <source>
        <dbReference type="ARBA" id="ARBA00022801"/>
    </source>
</evidence>
<dbReference type="Gene3D" id="3.90.79.10">
    <property type="entry name" value="Nucleoside Triphosphate Pyrophosphohydrolase"/>
    <property type="match status" value="1"/>
</dbReference>
<dbReference type="EMBL" id="AP014808">
    <property type="protein sequence ID" value="BAQ57401.1"/>
    <property type="molecule type" value="Genomic_DNA"/>
</dbReference>
<keyword evidence="2" id="KW-0378">Hydrolase</keyword>
<accession>A0A0D6A3S7</accession>
<gene>
    <name evidence="3" type="ORF">LBAT_1012</name>
</gene>
<evidence type="ECO:0000313" key="3">
    <source>
        <dbReference type="EMBL" id="BAQ57401.1"/>
    </source>
</evidence>
<dbReference type="CDD" id="cd03424">
    <property type="entry name" value="NUDIX_ADPRase_Nudt5_UGPPase_Nudt14"/>
    <property type="match status" value="1"/>
</dbReference>
<dbReference type="Proteomes" id="UP000035709">
    <property type="component" value="Chromosome"/>
</dbReference>
<dbReference type="PANTHER" id="PTHR11839:SF18">
    <property type="entry name" value="NUDIX HYDROLASE DOMAIN-CONTAINING PROTEIN"/>
    <property type="match status" value="1"/>
</dbReference>
<dbReference type="InterPro" id="IPR000086">
    <property type="entry name" value="NUDIX_hydrolase_dom"/>
</dbReference>
<dbReference type="GO" id="GO:0006753">
    <property type="term" value="P:nucleoside phosphate metabolic process"/>
    <property type="evidence" value="ECO:0007669"/>
    <property type="project" value="TreeGrafter"/>
</dbReference>
<dbReference type="RefSeq" id="WP_056969577.1">
    <property type="nucleotide sequence ID" value="NZ_AP014808.1"/>
</dbReference>
<dbReference type="KEGG" id="lae:LBAT_1012"/>
<proteinExistence type="predicted"/>
<dbReference type="AlphaFoldDB" id="A0A0D6A3S7"/>
<keyword evidence="4" id="KW-1185">Reference proteome</keyword>
<dbReference type="SUPFAM" id="SSF55811">
    <property type="entry name" value="Nudix"/>
    <property type="match status" value="1"/>
</dbReference>
<dbReference type="PROSITE" id="PS51462">
    <property type="entry name" value="NUDIX"/>
    <property type="match status" value="1"/>
</dbReference>
<dbReference type="GO" id="GO:0016787">
    <property type="term" value="F:hydrolase activity"/>
    <property type="evidence" value="ECO:0007669"/>
    <property type="project" value="UniProtKB-KW"/>
</dbReference>